<protein>
    <submittedName>
        <fullName evidence="2">Uncharacterized protein</fullName>
    </submittedName>
</protein>
<evidence type="ECO:0000313" key="2">
    <source>
        <dbReference type="EMBL" id="OEV08039.1"/>
    </source>
</evidence>
<proteinExistence type="predicted"/>
<accession>A0A1E7KVW2</accession>
<evidence type="ECO:0000313" key="3">
    <source>
        <dbReference type="Proteomes" id="UP000176005"/>
    </source>
</evidence>
<sequence length="61" mass="6376">MSEGVRSMLEHLGEEARAPAAATPVRGGALTRLTASQAAPANREHRGGRPVQPSRFSPAGR</sequence>
<organism evidence="2 3">
    <name type="scientific">Streptomyces nanshensis</name>
    <dbReference type="NCBI Taxonomy" id="518642"/>
    <lineage>
        <taxon>Bacteria</taxon>
        <taxon>Bacillati</taxon>
        <taxon>Actinomycetota</taxon>
        <taxon>Actinomycetes</taxon>
        <taxon>Kitasatosporales</taxon>
        <taxon>Streptomycetaceae</taxon>
        <taxon>Streptomyces</taxon>
    </lineage>
</organism>
<keyword evidence="3" id="KW-1185">Reference proteome</keyword>
<gene>
    <name evidence="2" type="ORF">AN218_27960</name>
</gene>
<name>A0A1E7KVW2_9ACTN</name>
<feature type="compositionally biased region" description="Basic and acidic residues" evidence="1">
    <location>
        <begin position="8"/>
        <end position="17"/>
    </location>
</feature>
<feature type="region of interest" description="Disordered" evidence="1">
    <location>
        <begin position="1"/>
        <end position="61"/>
    </location>
</feature>
<dbReference type="EMBL" id="LJGW01000443">
    <property type="protein sequence ID" value="OEV08039.1"/>
    <property type="molecule type" value="Genomic_DNA"/>
</dbReference>
<dbReference type="Proteomes" id="UP000176005">
    <property type="component" value="Unassembled WGS sequence"/>
</dbReference>
<reference evidence="2 3" key="1">
    <citation type="journal article" date="2016" name="Front. Microbiol.">
        <title>Comparative Genomics Analysis of Streptomyces Species Reveals Their Adaptation to the Marine Environment and Their Diversity at the Genomic Level.</title>
        <authorList>
            <person name="Tian X."/>
            <person name="Zhang Z."/>
            <person name="Yang T."/>
            <person name="Chen M."/>
            <person name="Li J."/>
            <person name="Chen F."/>
            <person name="Yang J."/>
            <person name="Li W."/>
            <person name="Zhang B."/>
            <person name="Zhang Z."/>
            <person name="Wu J."/>
            <person name="Zhang C."/>
            <person name="Long L."/>
            <person name="Xiao J."/>
        </authorList>
    </citation>
    <scope>NUCLEOTIDE SEQUENCE [LARGE SCALE GENOMIC DNA]</scope>
    <source>
        <strain evidence="2 3">SCSIO 10429</strain>
    </source>
</reference>
<evidence type="ECO:0000256" key="1">
    <source>
        <dbReference type="SAM" id="MobiDB-lite"/>
    </source>
</evidence>
<dbReference type="AlphaFoldDB" id="A0A1E7KVW2"/>
<comment type="caution">
    <text evidence="2">The sequence shown here is derived from an EMBL/GenBank/DDBJ whole genome shotgun (WGS) entry which is preliminary data.</text>
</comment>